<keyword evidence="2" id="KW-0812">Transmembrane</keyword>
<evidence type="ECO:0000256" key="2">
    <source>
        <dbReference type="SAM" id="Phobius"/>
    </source>
</evidence>
<dbReference type="EMBL" id="CAFBQH010000005">
    <property type="protein sequence ID" value="CAB5044671.1"/>
    <property type="molecule type" value="Genomic_DNA"/>
</dbReference>
<keyword evidence="2" id="KW-0472">Membrane</keyword>
<reference evidence="3" key="1">
    <citation type="submission" date="2020-05" db="EMBL/GenBank/DDBJ databases">
        <authorList>
            <person name="Chiriac C."/>
            <person name="Salcher M."/>
            <person name="Ghai R."/>
            <person name="Kavagutti S V."/>
        </authorList>
    </citation>
    <scope>NUCLEOTIDE SEQUENCE</scope>
</reference>
<protein>
    <submittedName>
        <fullName evidence="3">Unannotated protein</fullName>
    </submittedName>
</protein>
<feature type="transmembrane region" description="Helical" evidence="2">
    <location>
        <begin position="220"/>
        <end position="238"/>
    </location>
</feature>
<keyword evidence="2" id="KW-1133">Transmembrane helix</keyword>
<feature type="region of interest" description="Disordered" evidence="1">
    <location>
        <begin position="155"/>
        <end position="174"/>
    </location>
</feature>
<evidence type="ECO:0000313" key="5">
    <source>
        <dbReference type="EMBL" id="CAB4752431.1"/>
    </source>
</evidence>
<dbReference type="EMBL" id="CAETWZ010000005">
    <property type="protein sequence ID" value="CAB4367333.1"/>
    <property type="molecule type" value="Genomic_DNA"/>
</dbReference>
<organism evidence="3">
    <name type="scientific">freshwater metagenome</name>
    <dbReference type="NCBI Taxonomy" id="449393"/>
    <lineage>
        <taxon>unclassified sequences</taxon>
        <taxon>metagenomes</taxon>
        <taxon>ecological metagenomes</taxon>
    </lineage>
</organism>
<evidence type="ECO:0000313" key="3">
    <source>
        <dbReference type="EMBL" id="CAB4367333.1"/>
    </source>
</evidence>
<evidence type="ECO:0000313" key="6">
    <source>
        <dbReference type="EMBL" id="CAB5044671.1"/>
    </source>
</evidence>
<name>A0A6J6AER4_9ZZZZ</name>
<feature type="transmembrane region" description="Helical" evidence="2">
    <location>
        <begin position="190"/>
        <end position="208"/>
    </location>
</feature>
<feature type="transmembrane region" description="Helical" evidence="2">
    <location>
        <begin position="25"/>
        <end position="50"/>
    </location>
</feature>
<dbReference type="EMBL" id="CAEZXA010000049">
    <property type="protein sequence ID" value="CAB4674114.1"/>
    <property type="molecule type" value="Genomic_DNA"/>
</dbReference>
<sequence>MSSSEVSAPSNDQESPSRHRVRRTFATILGGLGVVFLGLGLISIVLMSFVSSPAAAKSTVKSALAQPDVRDVIADKLVEKLQDSADNDSEKLVFSVAQSLIVDAVKEKLADPDLREFAGDVAATVYAVYIENAPAASVDISKFSDATIEAIRSADPSIPKDQNPEMDPLKVERKPGDTDIKSIRDMAQRGSWLFVIIGLLLQVAAWFLSVASQWQRTLRLGTRLFSGGVIFLGVVLVARSRIPQSSTDNKAALKAAAQFITDPMVTRFIVLIVLGLLTGIVGFVMNRKTTPTVS</sequence>
<dbReference type="AlphaFoldDB" id="A0A6J6AER4"/>
<proteinExistence type="predicted"/>
<dbReference type="EMBL" id="CAEZZL010000003">
    <property type="protein sequence ID" value="CAB4752431.1"/>
    <property type="molecule type" value="Genomic_DNA"/>
</dbReference>
<evidence type="ECO:0000256" key="1">
    <source>
        <dbReference type="SAM" id="MobiDB-lite"/>
    </source>
</evidence>
<evidence type="ECO:0000313" key="4">
    <source>
        <dbReference type="EMBL" id="CAB4674114.1"/>
    </source>
</evidence>
<gene>
    <name evidence="4" type="ORF">UFOPK2334_00709</name>
    <name evidence="5" type="ORF">UFOPK2870_00121</name>
    <name evidence="3" type="ORF">UFOPK4179_00114</name>
    <name evidence="6" type="ORF">UFOPK4293_00150</name>
</gene>
<accession>A0A6J6AER4</accession>
<feature type="transmembrane region" description="Helical" evidence="2">
    <location>
        <begin position="264"/>
        <end position="285"/>
    </location>
</feature>